<dbReference type="Gene3D" id="3.30.70.100">
    <property type="match status" value="1"/>
</dbReference>
<protein>
    <recommendedName>
        <fullName evidence="2">Ligand-binding protein SH3</fullName>
    </recommendedName>
</protein>
<name>A0A3B0YGX4_9ZZZZ</name>
<evidence type="ECO:0000313" key="1">
    <source>
        <dbReference type="EMBL" id="VAW74917.1"/>
    </source>
</evidence>
<dbReference type="EMBL" id="UOFL01000072">
    <property type="protein sequence ID" value="VAW74917.1"/>
    <property type="molecule type" value="Genomic_DNA"/>
</dbReference>
<organism evidence="1">
    <name type="scientific">hydrothermal vent metagenome</name>
    <dbReference type="NCBI Taxonomy" id="652676"/>
    <lineage>
        <taxon>unclassified sequences</taxon>
        <taxon>metagenomes</taxon>
        <taxon>ecological metagenomes</taxon>
    </lineage>
</organism>
<proteinExistence type="predicted"/>
<accession>A0A3B0YGX4</accession>
<evidence type="ECO:0008006" key="2">
    <source>
        <dbReference type="Google" id="ProtNLM"/>
    </source>
</evidence>
<sequence>MTSLIAGFPHDGVVTINRVVLKPEYSMEDLEERVAVLCENVKTFHSETGFVGGFVAMNSGAISNEGSTIGQAVTSPLKGKEALIITFWKSFNEHEQSHQSDSFQPLFEQVLALCENGNEEIAYDMLWSGQAYSEEEAKAAKKAKLEYVAA</sequence>
<dbReference type="InterPro" id="IPR011008">
    <property type="entry name" value="Dimeric_a/b-barrel"/>
</dbReference>
<dbReference type="AlphaFoldDB" id="A0A3B0YGX4"/>
<dbReference type="SUPFAM" id="SSF54909">
    <property type="entry name" value="Dimeric alpha+beta barrel"/>
    <property type="match status" value="1"/>
</dbReference>
<reference evidence="1" key="1">
    <citation type="submission" date="2018-06" db="EMBL/GenBank/DDBJ databases">
        <authorList>
            <person name="Zhirakovskaya E."/>
        </authorList>
    </citation>
    <scope>NUCLEOTIDE SEQUENCE</scope>
</reference>
<gene>
    <name evidence="1" type="ORF">MNBD_GAMMA12-2452</name>
</gene>